<dbReference type="AlphaFoldDB" id="A0A975CFA4"/>
<reference evidence="8" key="1">
    <citation type="submission" date="2021-03" db="EMBL/GenBank/DDBJ databases">
        <title>Ottowia sp. 27C isolated from the cloaca of a Giant Asian pond turtle (Heosemys grandis).</title>
        <authorList>
            <person name="Spergser J."/>
            <person name="Busse H.-J."/>
        </authorList>
    </citation>
    <scope>NUCLEOTIDE SEQUENCE</scope>
    <source>
        <strain evidence="8">27C</strain>
    </source>
</reference>
<evidence type="ECO:0000313" key="9">
    <source>
        <dbReference type="Proteomes" id="UP000663903"/>
    </source>
</evidence>
<dbReference type="InterPro" id="IPR036249">
    <property type="entry name" value="Thioredoxin-like_sf"/>
</dbReference>
<dbReference type="EMBL" id="CP071796">
    <property type="protein sequence ID" value="QTD44484.1"/>
    <property type="molecule type" value="Genomic_DNA"/>
</dbReference>
<evidence type="ECO:0000256" key="3">
    <source>
        <dbReference type="ARBA" id="ARBA00023002"/>
    </source>
</evidence>
<dbReference type="PANTHER" id="PTHR30041">
    <property type="entry name" value="ARSENATE REDUCTASE"/>
    <property type="match status" value="1"/>
</dbReference>
<evidence type="ECO:0000313" key="8">
    <source>
        <dbReference type="EMBL" id="QTD44484.1"/>
    </source>
</evidence>
<dbReference type="Pfam" id="PF03960">
    <property type="entry name" value="ArsC"/>
    <property type="match status" value="1"/>
</dbReference>
<comment type="similarity">
    <text evidence="1 6 7">Belongs to the ArsC family.</text>
</comment>
<dbReference type="SUPFAM" id="SSF52833">
    <property type="entry name" value="Thioredoxin-like"/>
    <property type="match status" value="1"/>
</dbReference>
<name>A0A975CFA4_9BURK</name>
<organism evidence="8 9">
    <name type="scientific">Ottowia testudinis</name>
    <dbReference type="NCBI Taxonomy" id="2816950"/>
    <lineage>
        <taxon>Bacteria</taxon>
        <taxon>Pseudomonadati</taxon>
        <taxon>Pseudomonadota</taxon>
        <taxon>Betaproteobacteria</taxon>
        <taxon>Burkholderiales</taxon>
        <taxon>Comamonadaceae</taxon>
        <taxon>Ottowia</taxon>
    </lineage>
</organism>
<dbReference type="InterPro" id="IPR006660">
    <property type="entry name" value="Arsenate_reductase-like"/>
</dbReference>
<dbReference type="CDD" id="cd03034">
    <property type="entry name" value="ArsC_ArsC"/>
    <property type="match status" value="1"/>
</dbReference>
<gene>
    <name evidence="8" type="primary">arsC</name>
    <name evidence="8" type="ORF">J1M35_15480</name>
</gene>
<keyword evidence="9" id="KW-1185">Reference proteome</keyword>
<dbReference type="GO" id="GO:0008794">
    <property type="term" value="F:arsenate reductase (glutaredoxin) activity"/>
    <property type="evidence" value="ECO:0007669"/>
    <property type="project" value="UniProtKB-UniRule"/>
</dbReference>
<dbReference type="GO" id="GO:0046685">
    <property type="term" value="P:response to arsenic-containing substance"/>
    <property type="evidence" value="ECO:0007669"/>
    <property type="project" value="UniProtKB-KW"/>
</dbReference>
<evidence type="ECO:0000256" key="5">
    <source>
        <dbReference type="ARBA" id="ARBA00039879"/>
    </source>
</evidence>
<keyword evidence="2" id="KW-0059">Arsenical resistance</keyword>
<proteinExistence type="inferred from homology"/>
<accession>A0A975CFA4</accession>
<protein>
    <recommendedName>
        <fullName evidence="5 7">Arsenate reductase</fullName>
        <ecNumber evidence="4 7">1.20.4.1</ecNumber>
    </recommendedName>
</protein>
<dbReference type="PANTHER" id="PTHR30041:SF5">
    <property type="entry name" value="ARSENATE REDUCTASE-RELATED"/>
    <property type="match status" value="1"/>
</dbReference>
<dbReference type="EC" id="1.20.4.1" evidence="4 7"/>
<evidence type="ECO:0000256" key="7">
    <source>
        <dbReference type="RuleBase" id="RU362029"/>
    </source>
</evidence>
<dbReference type="InterPro" id="IPR006659">
    <property type="entry name" value="Arsenate_reductase"/>
</dbReference>
<evidence type="ECO:0000256" key="2">
    <source>
        <dbReference type="ARBA" id="ARBA00022849"/>
    </source>
</evidence>
<keyword evidence="3 7" id="KW-0560">Oxidoreductase</keyword>
<evidence type="ECO:0000256" key="1">
    <source>
        <dbReference type="ARBA" id="ARBA00007198"/>
    </source>
</evidence>
<evidence type="ECO:0000256" key="4">
    <source>
        <dbReference type="ARBA" id="ARBA00038969"/>
    </source>
</evidence>
<dbReference type="Gene3D" id="3.40.30.10">
    <property type="entry name" value="Glutaredoxin"/>
    <property type="match status" value="1"/>
</dbReference>
<dbReference type="KEGG" id="otd:J1M35_15480"/>
<comment type="catalytic activity">
    <reaction evidence="7">
        <text>[glutaredoxin]-dithiol + arsenate + glutathione + H(+) = glutathionyl-S-S-[glutaredoxin] + arsenite + H2O</text>
        <dbReference type="Rhea" id="RHEA:22016"/>
        <dbReference type="Rhea" id="RHEA-COMP:10729"/>
        <dbReference type="Rhea" id="RHEA-COMP:17668"/>
        <dbReference type="ChEBI" id="CHEBI:15377"/>
        <dbReference type="ChEBI" id="CHEBI:15378"/>
        <dbReference type="ChEBI" id="CHEBI:29242"/>
        <dbReference type="ChEBI" id="CHEBI:29950"/>
        <dbReference type="ChEBI" id="CHEBI:48597"/>
        <dbReference type="ChEBI" id="CHEBI:57925"/>
        <dbReference type="ChEBI" id="CHEBI:146199"/>
        <dbReference type="EC" id="1.20.4.1"/>
    </reaction>
</comment>
<dbReference type="NCBIfam" id="TIGR00014">
    <property type="entry name" value="arsC"/>
    <property type="match status" value="1"/>
</dbReference>
<dbReference type="PROSITE" id="PS51353">
    <property type="entry name" value="ARSC"/>
    <property type="match status" value="1"/>
</dbReference>
<dbReference type="Proteomes" id="UP000663903">
    <property type="component" value="Chromosome"/>
</dbReference>
<dbReference type="RefSeq" id="WP_208008048.1">
    <property type="nucleotide sequence ID" value="NZ_CP071796.1"/>
</dbReference>
<sequence>MNPITIYHNPQCGTSRNVLAMIRAGGEQPNVVEYLKTPPSRDELKAIAAATGEPLRALLRTKQPQYLAQGLDNPALTDDQLADAMVATPVLINRPIVVTPRGTRLCRPSEAVLDILPQPLTQDFVKEDGEVVPARPRS</sequence>
<evidence type="ECO:0000256" key="6">
    <source>
        <dbReference type="PROSITE-ProRule" id="PRU01282"/>
    </source>
</evidence>